<evidence type="ECO:0000256" key="2">
    <source>
        <dbReference type="ARBA" id="ARBA00023015"/>
    </source>
</evidence>
<keyword evidence="2" id="KW-0805">Transcription regulation</keyword>
<feature type="compositionally biased region" description="Low complexity" evidence="6">
    <location>
        <begin position="100"/>
        <end position="126"/>
    </location>
</feature>
<feature type="compositionally biased region" description="Low complexity" evidence="6">
    <location>
        <begin position="133"/>
        <end position="153"/>
    </location>
</feature>
<dbReference type="GO" id="GO:0006357">
    <property type="term" value="P:regulation of transcription by RNA polymerase II"/>
    <property type="evidence" value="ECO:0007669"/>
    <property type="project" value="TreeGrafter"/>
</dbReference>
<keyword evidence="5" id="KW-0862">Zinc</keyword>
<evidence type="ECO:0000256" key="5">
    <source>
        <dbReference type="PROSITE-ProRule" id="PRU00042"/>
    </source>
</evidence>
<dbReference type="WBParaSite" id="Pan_g23410.t1">
    <property type="protein sequence ID" value="Pan_g23410.t1"/>
    <property type="gene ID" value="Pan_g23410"/>
</dbReference>
<dbReference type="GO" id="GO:0003714">
    <property type="term" value="F:transcription corepressor activity"/>
    <property type="evidence" value="ECO:0007669"/>
    <property type="project" value="TreeGrafter"/>
</dbReference>
<feature type="region of interest" description="Disordered" evidence="6">
    <location>
        <begin position="751"/>
        <end position="874"/>
    </location>
</feature>
<reference evidence="11" key="2">
    <citation type="submission" date="2020-10" db="UniProtKB">
        <authorList>
            <consortium name="WormBaseParasite"/>
        </authorList>
    </citation>
    <scope>IDENTIFICATION</scope>
</reference>
<feature type="compositionally biased region" description="Basic residues" evidence="6">
    <location>
        <begin position="27"/>
        <end position="39"/>
    </location>
</feature>
<organism evidence="10 11">
    <name type="scientific">Panagrellus redivivus</name>
    <name type="common">Microworm</name>
    <dbReference type="NCBI Taxonomy" id="6233"/>
    <lineage>
        <taxon>Eukaryota</taxon>
        <taxon>Metazoa</taxon>
        <taxon>Ecdysozoa</taxon>
        <taxon>Nematoda</taxon>
        <taxon>Chromadorea</taxon>
        <taxon>Rhabditida</taxon>
        <taxon>Tylenchina</taxon>
        <taxon>Panagrolaimomorpha</taxon>
        <taxon>Panagrolaimoidea</taxon>
        <taxon>Panagrolaimidae</taxon>
        <taxon>Panagrellus</taxon>
    </lineage>
</organism>
<feature type="compositionally biased region" description="Polar residues" evidence="6">
    <location>
        <begin position="210"/>
        <end position="229"/>
    </location>
</feature>
<dbReference type="InterPro" id="IPR009057">
    <property type="entry name" value="Homeodomain-like_sf"/>
</dbReference>
<dbReference type="SMART" id="SM00355">
    <property type="entry name" value="ZnF_C2H2"/>
    <property type="match status" value="1"/>
</dbReference>
<feature type="compositionally biased region" description="Low complexity" evidence="6">
    <location>
        <begin position="269"/>
        <end position="285"/>
    </location>
</feature>
<keyword evidence="5" id="KW-0863">Zinc-finger</keyword>
<dbReference type="InterPro" id="IPR001005">
    <property type="entry name" value="SANT/Myb"/>
</dbReference>
<feature type="compositionally biased region" description="Low complexity" evidence="6">
    <location>
        <begin position="934"/>
        <end position="947"/>
    </location>
</feature>
<feature type="region of interest" description="Disordered" evidence="6">
    <location>
        <begin position="923"/>
        <end position="955"/>
    </location>
</feature>
<dbReference type="PANTHER" id="PTHR16089">
    <property type="entry name" value="REST COREPRESSOR COREST PROTEIN-RELATED"/>
    <property type="match status" value="1"/>
</dbReference>
<feature type="compositionally biased region" description="Polar residues" evidence="6">
    <location>
        <begin position="800"/>
        <end position="812"/>
    </location>
</feature>
<evidence type="ECO:0000256" key="6">
    <source>
        <dbReference type="SAM" id="MobiDB-lite"/>
    </source>
</evidence>
<keyword evidence="4" id="KW-0539">Nucleus</keyword>
<evidence type="ECO:0000256" key="4">
    <source>
        <dbReference type="ARBA" id="ARBA00023242"/>
    </source>
</evidence>
<feature type="domain" description="ELM2" evidence="8">
    <location>
        <begin position="564"/>
        <end position="657"/>
    </location>
</feature>
<proteinExistence type="predicted"/>
<dbReference type="SMART" id="SM00717">
    <property type="entry name" value="SANT"/>
    <property type="match status" value="1"/>
</dbReference>
<evidence type="ECO:0000313" key="11">
    <source>
        <dbReference type="WBParaSite" id="Pan_g23410.t1"/>
    </source>
</evidence>
<dbReference type="PROSITE" id="PS00028">
    <property type="entry name" value="ZINC_FINGER_C2H2_1"/>
    <property type="match status" value="1"/>
</dbReference>
<dbReference type="InterPro" id="IPR051066">
    <property type="entry name" value="Trans_reg/Corepressor"/>
</dbReference>
<feature type="compositionally biased region" description="Basic and acidic residues" evidence="6">
    <location>
        <begin position="751"/>
        <end position="760"/>
    </location>
</feature>
<dbReference type="InterPro" id="IPR013087">
    <property type="entry name" value="Znf_C2H2_type"/>
</dbReference>
<dbReference type="PROSITE" id="PS51156">
    <property type="entry name" value="ELM2"/>
    <property type="match status" value="1"/>
</dbReference>
<dbReference type="Gene3D" id="1.10.10.60">
    <property type="entry name" value="Homeodomain-like"/>
    <property type="match status" value="1"/>
</dbReference>
<dbReference type="Pfam" id="PF00249">
    <property type="entry name" value="Myb_DNA-binding"/>
    <property type="match status" value="1"/>
</dbReference>
<dbReference type="PANTHER" id="PTHR16089:SF40">
    <property type="entry name" value="SUPPRESSOR OF ACTIVATED EGL-4 PROTEIN 1"/>
    <property type="match status" value="1"/>
</dbReference>
<keyword evidence="10" id="KW-1185">Reference proteome</keyword>
<dbReference type="Proteomes" id="UP000492821">
    <property type="component" value="Unassembled WGS sequence"/>
</dbReference>
<keyword evidence="3" id="KW-0804">Transcription</keyword>
<feature type="domain" description="C2H2-type" evidence="7">
    <location>
        <begin position="903"/>
        <end position="930"/>
    </location>
</feature>
<feature type="region of interest" description="Disordered" evidence="6">
    <location>
        <begin position="390"/>
        <end position="453"/>
    </location>
</feature>
<dbReference type="AlphaFoldDB" id="A0A7E4VNR1"/>
<dbReference type="PROSITE" id="PS50157">
    <property type="entry name" value="ZINC_FINGER_C2H2_2"/>
    <property type="match status" value="1"/>
</dbReference>
<feature type="compositionally biased region" description="Basic and acidic residues" evidence="6">
    <location>
        <begin position="493"/>
        <end position="507"/>
    </location>
</feature>
<dbReference type="GO" id="GO:0005667">
    <property type="term" value="C:transcription regulator complex"/>
    <property type="evidence" value="ECO:0007669"/>
    <property type="project" value="TreeGrafter"/>
</dbReference>
<dbReference type="GO" id="GO:0000118">
    <property type="term" value="C:histone deacetylase complex"/>
    <property type="evidence" value="ECO:0007669"/>
    <property type="project" value="TreeGrafter"/>
</dbReference>
<accession>A0A7E4VNR1</accession>
<dbReference type="InterPro" id="IPR017884">
    <property type="entry name" value="SANT_dom"/>
</dbReference>
<comment type="subcellular location">
    <subcellularLocation>
        <location evidence="1">Nucleus</location>
    </subcellularLocation>
</comment>
<feature type="compositionally biased region" description="Low complexity" evidence="6">
    <location>
        <begin position="840"/>
        <end position="859"/>
    </location>
</feature>
<dbReference type="Gene3D" id="3.30.160.60">
    <property type="entry name" value="Classic Zinc Finger"/>
    <property type="match status" value="1"/>
</dbReference>
<evidence type="ECO:0000259" key="7">
    <source>
        <dbReference type="PROSITE" id="PS50157"/>
    </source>
</evidence>
<evidence type="ECO:0000256" key="1">
    <source>
        <dbReference type="ARBA" id="ARBA00004123"/>
    </source>
</evidence>
<feature type="domain" description="SANT" evidence="9">
    <location>
        <begin position="673"/>
        <end position="724"/>
    </location>
</feature>
<feature type="region of interest" description="Disordered" evidence="6">
    <location>
        <begin position="483"/>
        <end position="523"/>
    </location>
</feature>
<evidence type="ECO:0000256" key="3">
    <source>
        <dbReference type="ARBA" id="ARBA00023163"/>
    </source>
</evidence>
<sequence length="1073" mass="119918">MDLNSPPYDFPYGSEIPQGGPPDGMHLHPHHQVHGHGHHMGMNQGHGGHPHPSQNQHHLQDPYFHDPNHPRHGGHDYGQPRRAISYGGPPPPYLQHHHPQQPQQHHQMHMTQQQQHGHFGDQQMGQRMNHLSPQIPQHHQHPQQQQQQPGHHNQLYHSPRPHHQQQPPPHFDPSSNSYMDTSMPQQPSNNNHLTAPPPPLQPQSTSTAQVSFAQLPPSTRNTSMNNNNPYGPGASGHPVRKFSMQPPPPPSHEYFKSPMNSHHQRQQMNAPSGNPFSSSSTSAPNVQTWRKMSLAPNIRMNATNEPETPSSNRFRSQSTAVLYNRKLSLHRFSSQLRSPRVSMIQNPMMTAYTPPPILSPIRNGSGLFCRIARKPSEYRKRSVAFDMATTNMMDEDEAGVPSSSARDSGISNDDMDQSPCQVTSAEDGAPAPPAPARQHSTPLVRPPIDNRANRPQRKIGLFLSEQEGSSNGFAAELEALRKESAESTASNRSMEKLREANKKRSIQERACSMRASTSAASTNDDVIRKMSTVSMLEEDPIVRKASTVSEAYYDYTPCESDVVPHINLGKTYQARVKKWADREIMPHEREAIADRDECVFDPTVIDHLDERTIAAYESLSCSAAVPKLGRNKELALHILTENKGNIQAAVMDLLRWDTLDWSQYPIIYNYKYDDVDSWTPEEVASFQDAIYKSEKDFHQVALEMNNRDVKQCVEFYYMWKKACPDDYRKLRNLRRKRHLLEQQIDITAIKKEVDHSREESSAEEPESETDSERMDTPIDVVSSSPDDDARPAKMARYSSPLASQPRKTSTVRFSEPEKEHNPSSMYPWLHGGDNGGIFMSPSPSSLSQPMSQSYSQPPSVGNGDSAGHSSNGFNTDILQTKIANIHRVSASKKGAQPSADGYFHCRLCDKRFEKVKSLNAHMKSHAMKARAEAEAQQQLHAQQHPQPSGGVPNANAAIDHARNLAILQHQQQQQQQQQAAQAAANNASLLNNAAQMDALQQQLNRSAASPLELSLQRMSQFASPMGFGANGINFLNPEMLQHLASLPQTNAVVSTAAAIQQSLHTLQQAPIIN</sequence>
<reference evidence="10" key="1">
    <citation type="journal article" date="2013" name="Genetics">
        <title>The draft genome and transcriptome of Panagrellus redivivus are shaped by the harsh demands of a free-living lifestyle.</title>
        <authorList>
            <person name="Srinivasan J."/>
            <person name="Dillman A.R."/>
            <person name="Macchietto M.G."/>
            <person name="Heikkinen L."/>
            <person name="Lakso M."/>
            <person name="Fracchia K.M."/>
            <person name="Antoshechkin I."/>
            <person name="Mortazavi A."/>
            <person name="Wong G."/>
            <person name="Sternberg P.W."/>
        </authorList>
    </citation>
    <scope>NUCLEOTIDE SEQUENCE [LARGE SCALE GENOMIC DNA]</scope>
    <source>
        <strain evidence="10">MT8872</strain>
    </source>
</reference>
<feature type="compositionally biased region" description="Polar residues" evidence="6">
    <location>
        <begin position="401"/>
        <end position="411"/>
    </location>
</feature>
<dbReference type="SUPFAM" id="SSF46689">
    <property type="entry name" value="Homeodomain-like"/>
    <property type="match status" value="1"/>
</dbReference>
<feature type="compositionally biased region" description="Polar residues" evidence="6">
    <location>
        <begin position="176"/>
        <end position="192"/>
    </location>
</feature>
<evidence type="ECO:0000313" key="10">
    <source>
        <dbReference type="Proteomes" id="UP000492821"/>
    </source>
</evidence>
<evidence type="ECO:0000259" key="9">
    <source>
        <dbReference type="PROSITE" id="PS51293"/>
    </source>
</evidence>
<dbReference type="GO" id="GO:0008270">
    <property type="term" value="F:zinc ion binding"/>
    <property type="evidence" value="ECO:0007669"/>
    <property type="project" value="UniProtKB-KW"/>
</dbReference>
<feature type="compositionally biased region" description="Basic and acidic residues" evidence="6">
    <location>
        <begin position="58"/>
        <end position="79"/>
    </location>
</feature>
<protein>
    <submittedName>
        <fullName evidence="11">C2H2-type domain-containing protein</fullName>
    </submittedName>
</protein>
<dbReference type="PROSITE" id="PS51293">
    <property type="entry name" value="SANT"/>
    <property type="match status" value="1"/>
</dbReference>
<keyword evidence="5" id="KW-0479">Metal-binding</keyword>
<feature type="compositionally biased region" description="Polar residues" evidence="6">
    <location>
        <begin position="514"/>
        <end position="523"/>
    </location>
</feature>
<evidence type="ECO:0000259" key="8">
    <source>
        <dbReference type="PROSITE" id="PS51156"/>
    </source>
</evidence>
<dbReference type="InterPro" id="IPR000949">
    <property type="entry name" value="ELM2_dom"/>
</dbReference>
<feature type="region of interest" description="Disordered" evidence="6">
    <location>
        <begin position="1"/>
        <end position="286"/>
    </location>
</feature>
<name>A0A7E4VNR1_PANRE</name>